<evidence type="ECO:0000313" key="1">
    <source>
        <dbReference type="EMBL" id="RSX55100.1"/>
    </source>
</evidence>
<organism evidence="1 2">
    <name type="scientific">Bifidobacterium dolichotidis</name>
    <dbReference type="NCBI Taxonomy" id="2306976"/>
    <lineage>
        <taxon>Bacteria</taxon>
        <taxon>Bacillati</taxon>
        <taxon>Actinomycetota</taxon>
        <taxon>Actinomycetes</taxon>
        <taxon>Bifidobacteriales</taxon>
        <taxon>Bifidobacteriaceae</taxon>
        <taxon>Bifidobacterium</taxon>
    </lineage>
</organism>
<gene>
    <name evidence="1" type="ORF">D2E26_1154</name>
</gene>
<evidence type="ECO:0000313" key="2">
    <source>
        <dbReference type="Proteomes" id="UP000287609"/>
    </source>
</evidence>
<dbReference type="Proteomes" id="UP000287609">
    <property type="component" value="Unassembled WGS sequence"/>
</dbReference>
<accession>A0A430FQJ8</accession>
<protein>
    <submittedName>
        <fullName evidence="1">Uncharacterized protein</fullName>
    </submittedName>
</protein>
<dbReference type="EMBL" id="QXGM01000002">
    <property type="protein sequence ID" value="RSX55100.1"/>
    <property type="molecule type" value="Genomic_DNA"/>
</dbReference>
<proteinExistence type="predicted"/>
<dbReference type="AlphaFoldDB" id="A0A430FQJ8"/>
<reference evidence="1 2" key="1">
    <citation type="submission" date="2018-09" db="EMBL/GenBank/DDBJ databases">
        <title>Characterization of the phylogenetic diversity of five novel species belonging to the genus Bifidobacterium.</title>
        <authorList>
            <person name="Lugli G.A."/>
            <person name="Duranti S."/>
            <person name="Milani C."/>
        </authorList>
    </citation>
    <scope>NUCLEOTIDE SEQUENCE [LARGE SCALE GENOMIC DNA]</scope>
    <source>
        <strain evidence="1 2">2036B</strain>
    </source>
</reference>
<comment type="caution">
    <text evidence="1">The sequence shown here is derived from an EMBL/GenBank/DDBJ whole genome shotgun (WGS) entry which is preliminary data.</text>
</comment>
<keyword evidence="2" id="KW-1185">Reference proteome</keyword>
<name>A0A430FQJ8_9BIFI</name>
<sequence length="43" mass="4744">MELTVPTSLEDDPSSSWRSCLGDASTVTFELIWSLEVDPRTDG</sequence>